<accession>A0A8H4QH66</accession>
<dbReference type="EMBL" id="JAACJL010000058">
    <property type="protein sequence ID" value="KAF4610967.1"/>
    <property type="molecule type" value="Genomic_DNA"/>
</dbReference>
<sequence length="557" mass="63089">MLPDAFSIIDSQIKQHENEIIALKTQRNACAPISRLPPELFTRIFEWYKKVAESTEESQLEHHIPLIWIQCSHVCHLWRTIALNSSTLWADLDLKYNYLTWAKEALVRSKMAALKVSIHLNGTHDERSTIQLAKNIMCQGPRLKGLTIGGAFSARSGLEEILRSLPKSTPNLQSLEIAHVQTGIENIYLPSECISEAEKLQHVKITGCGINWVQHISNKSTLTVLKLTDVTSTRDVSMPQFLQCLAGMPSIQILELKNAFPTLVPHHSGAQSQRVPLPKLQELRLSECPADILGFIFKHVSLNAGVFMDIHSQGTDESVFTIFLEEMSSVLSLNQAHLAMHTLKIATAKSRQLSMAGFSHHNPELDRETIGLSRERDISPMFVLKLTIFSASSSPRDALWINACAILPFTWVRTVYWSCLPTISAETINSCFGTLQNLNCMLFRCTYPDFYKMLRATLPSPEGTCPKSVFPELRMITLNDFVLYGEHLSNLIDLLIQRYEGGSEVQRLVLLNCLGVDDEEIDLLREVVVDVFWDGTVRKLDGNQVDMDDYYYYNWFY</sequence>
<dbReference type="AlphaFoldDB" id="A0A8H4QH66"/>
<evidence type="ECO:0000313" key="3">
    <source>
        <dbReference type="Proteomes" id="UP000521872"/>
    </source>
</evidence>
<dbReference type="InterPro" id="IPR001810">
    <property type="entry name" value="F-box_dom"/>
</dbReference>
<dbReference type="Gene3D" id="3.80.10.10">
    <property type="entry name" value="Ribonuclease Inhibitor"/>
    <property type="match status" value="1"/>
</dbReference>
<dbReference type="InterPro" id="IPR032675">
    <property type="entry name" value="LRR_dom_sf"/>
</dbReference>
<gene>
    <name evidence="2" type="ORF">D9613_006732</name>
</gene>
<reference evidence="2 3" key="1">
    <citation type="submission" date="2019-12" db="EMBL/GenBank/DDBJ databases">
        <authorList>
            <person name="Floudas D."/>
            <person name="Bentzer J."/>
            <person name="Ahren D."/>
            <person name="Johansson T."/>
            <person name="Persson P."/>
            <person name="Tunlid A."/>
        </authorList>
    </citation>
    <scope>NUCLEOTIDE SEQUENCE [LARGE SCALE GENOMIC DNA]</scope>
    <source>
        <strain evidence="2 3">CBS 102.39</strain>
    </source>
</reference>
<organism evidence="2 3">
    <name type="scientific">Agrocybe pediades</name>
    <dbReference type="NCBI Taxonomy" id="84607"/>
    <lineage>
        <taxon>Eukaryota</taxon>
        <taxon>Fungi</taxon>
        <taxon>Dikarya</taxon>
        <taxon>Basidiomycota</taxon>
        <taxon>Agaricomycotina</taxon>
        <taxon>Agaricomycetes</taxon>
        <taxon>Agaricomycetidae</taxon>
        <taxon>Agaricales</taxon>
        <taxon>Agaricineae</taxon>
        <taxon>Strophariaceae</taxon>
        <taxon>Agrocybe</taxon>
    </lineage>
</organism>
<comment type="caution">
    <text evidence="2">The sequence shown here is derived from an EMBL/GenBank/DDBJ whole genome shotgun (WGS) entry which is preliminary data.</text>
</comment>
<dbReference type="Gene3D" id="1.20.1280.50">
    <property type="match status" value="1"/>
</dbReference>
<feature type="domain" description="F-box" evidence="1">
    <location>
        <begin position="33"/>
        <end position="94"/>
    </location>
</feature>
<protein>
    <recommendedName>
        <fullName evidence="1">F-box domain-containing protein</fullName>
    </recommendedName>
</protein>
<dbReference type="Proteomes" id="UP000521872">
    <property type="component" value="Unassembled WGS sequence"/>
</dbReference>
<dbReference type="SUPFAM" id="SSF52047">
    <property type="entry name" value="RNI-like"/>
    <property type="match status" value="1"/>
</dbReference>
<name>A0A8H4QH66_9AGAR</name>
<keyword evidence="3" id="KW-1185">Reference proteome</keyword>
<evidence type="ECO:0000259" key="1">
    <source>
        <dbReference type="Pfam" id="PF12937"/>
    </source>
</evidence>
<evidence type="ECO:0000313" key="2">
    <source>
        <dbReference type="EMBL" id="KAF4610967.1"/>
    </source>
</evidence>
<dbReference type="Pfam" id="PF12937">
    <property type="entry name" value="F-box-like"/>
    <property type="match status" value="1"/>
</dbReference>
<proteinExistence type="predicted"/>